<evidence type="ECO:0000313" key="2">
    <source>
        <dbReference type="Proteomes" id="UP000677152"/>
    </source>
</evidence>
<accession>A0AA45L872</accession>
<protein>
    <submittedName>
        <fullName evidence="1">Uncharacterized protein</fullName>
    </submittedName>
</protein>
<sequence>MALAGAPPDGELLAGGYALAVGCGGTPEEWGASVKATVRDSTYRRLLCDDEHLVDLSGECRDEAPP</sequence>
<proteinExistence type="predicted"/>
<reference evidence="1" key="1">
    <citation type="submission" date="2021-04" db="EMBL/GenBank/DDBJ databases">
        <title>Genomic sequence of Actinosynnema pretiosum subsp. pretiosum ATCC 31280 (C-14919).</title>
        <authorList>
            <person name="Bai L."/>
            <person name="Wang X."/>
            <person name="Xiao Y."/>
        </authorList>
    </citation>
    <scope>NUCLEOTIDE SEQUENCE</scope>
    <source>
        <strain evidence="1">ATCC 31280</strain>
    </source>
</reference>
<dbReference type="AlphaFoldDB" id="A0AA45L872"/>
<evidence type="ECO:0000313" key="1">
    <source>
        <dbReference type="EMBL" id="QUF05122.1"/>
    </source>
</evidence>
<dbReference type="Proteomes" id="UP000677152">
    <property type="component" value="Chromosome"/>
</dbReference>
<name>A0AA45L872_9PSEU</name>
<organism evidence="1 2">
    <name type="scientific">Actinosynnema pretiosum subsp. pretiosum</name>
    <dbReference type="NCBI Taxonomy" id="103721"/>
    <lineage>
        <taxon>Bacteria</taxon>
        <taxon>Bacillati</taxon>
        <taxon>Actinomycetota</taxon>
        <taxon>Actinomycetes</taxon>
        <taxon>Pseudonocardiales</taxon>
        <taxon>Pseudonocardiaceae</taxon>
        <taxon>Actinosynnema</taxon>
    </lineage>
</organism>
<dbReference type="EMBL" id="CP073249">
    <property type="protein sequence ID" value="QUF05122.1"/>
    <property type="molecule type" value="Genomic_DNA"/>
</dbReference>
<gene>
    <name evidence="1" type="ORF">KCV87_03115</name>
</gene>